<evidence type="ECO:0000313" key="4">
    <source>
        <dbReference type="EMBL" id="CAH3017706.1"/>
    </source>
</evidence>
<name>A0ABN8LKW8_9CNID</name>
<keyword evidence="2" id="KW-1133">Transmembrane helix</keyword>
<sequence>LRLGLESGQVPDTAFSASSVAGSKKNGPERARLNTHTDSKGSGDWASKENNESQWLQIDLGELVRVIKVATQGKQDADHWAILFSLSYSSWMEGTGLNARNSVARVSQYLNSIHVSFLGEIELPRKISMYLAVTLTVTLQFIIFFIHGSIASNFDSNRGLGQRVVHFLFSFAELFDLTHQLLIVLNNVDCDFM</sequence>
<dbReference type="PANTHER" id="PTHR24543">
    <property type="entry name" value="MULTICOPPER OXIDASE-RELATED"/>
    <property type="match status" value="1"/>
</dbReference>
<keyword evidence="5" id="KW-1185">Reference proteome</keyword>
<dbReference type="SUPFAM" id="SSF49785">
    <property type="entry name" value="Galactose-binding domain-like"/>
    <property type="match status" value="1"/>
</dbReference>
<keyword evidence="2" id="KW-0812">Transmembrane</keyword>
<organism evidence="4 5">
    <name type="scientific">Porites evermanni</name>
    <dbReference type="NCBI Taxonomy" id="104178"/>
    <lineage>
        <taxon>Eukaryota</taxon>
        <taxon>Metazoa</taxon>
        <taxon>Cnidaria</taxon>
        <taxon>Anthozoa</taxon>
        <taxon>Hexacorallia</taxon>
        <taxon>Scleractinia</taxon>
        <taxon>Fungiina</taxon>
        <taxon>Poritidae</taxon>
        <taxon>Porites</taxon>
    </lineage>
</organism>
<reference evidence="4 5" key="1">
    <citation type="submission" date="2022-05" db="EMBL/GenBank/DDBJ databases">
        <authorList>
            <consortium name="Genoscope - CEA"/>
            <person name="William W."/>
        </authorList>
    </citation>
    <scope>NUCLEOTIDE SEQUENCE [LARGE SCALE GENOMIC DNA]</scope>
</reference>
<dbReference type="Pfam" id="PF00754">
    <property type="entry name" value="F5_F8_type_C"/>
    <property type="match status" value="1"/>
</dbReference>
<keyword evidence="2" id="KW-0472">Membrane</keyword>
<feature type="transmembrane region" description="Helical" evidence="2">
    <location>
        <begin position="127"/>
        <end position="147"/>
    </location>
</feature>
<proteinExistence type="predicted"/>
<gene>
    <name evidence="4" type="ORF">PEVE_00039263</name>
</gene>
<dbReference type="PROSITE" id="PS50022">
    <property type="entry name" value="FA58C_3"/>
    <property type="match status" value="1"/>
</dbReference>
<feature type="non-terminal residue" evidence="4">
    <location>
        <position position="1"/>
    </location>
</feature>
<dbReference type="PANTHER" id="PTHR24543:SF325">
    <property type="entry name" value="F5_8 TYPE C DOMAIN-CONTAINING PROTEIN"/>
    <property type="match status" value="1"/>
</dbReference>
<evidence type="ECO:0000256" key="2">
    <source>
        <dbReference type="SAM" id="Phobius"/>
    </source>
</evidence>
<comment type="caution">
    <text evidence="4">The sequence shown here is derived from an EMBL/GenBank/DDBJ whole genome shotgun (WGS) entry which is preliminary data.</text>
</comment>
<dbReference type="Proteomes" id="UP001159427">
    <property type="component" value="Unassembled WGS sequence"/>
</dbReference>
<feature type="region of interest" description="Disordered" evidence="1">
    <location>
        <begin position="15"/>
        <end position="47"/>
    </location>
</feature>
<dbReference type="InterPro" id="IPR000421">
    <property type="entry name" value="FA58C"/>
</dbReference>
<protein>
    <recommendedName>
        <fullName evidence="3">F5/8 type C domain-containing protein</fullName>
    </recommendedName>
</protein>
<evidence type="ECO:0000256" key="1">
    <source>
        <dbReference type="SAM" id="MobiDB-lite"/>
    </source>
</evidence>
<dbReference type="EMBL" id="CALNXI010000069">
    <property type="protein sequence ID" value="CAH3017706.1"/>
    <property type="molecule type" value="Genomic_DNA"/>
</dbReference>
<evidence type="ECO:0000259" key="3">
    <source>
        <dbReference type="PROSITE" id="PS50022"/>
    </source>
</evidence>
<dbReference type="InterPro" id="IPR008979">
    <property type="entry name" value="Galactose-bd-like_sf"/>
</dbReference>
<evidence type="ECO:0000313" key="5">
    <source>
        <dbReference type="Proteomes" id="UP001159427"/>
    </source>
</evidence>
<accession>A0ABN8LKW8</accession>
<dbReference type="Gene3D" id="2.60.120.260">
    <property type="entry name" value="Galactose-binding domain-like"/>
    <property type="match status" value="1"/>
</dbReference>
<feature type="domain" description="F5/8 type C" evidence="3">
    <location>
        <begin position="1"/>
        <end position="91"/>
    </location>
</feature>
<feature type="compositionally biased region" description="Basic and acidic residues" evidence="1">
    <location>
        <begin position="26"/>
        <end position="47"/>
    </location>
</feature>